<keyword evidence="1" id="KW-0560">Oxidoreductase</keyword>
<protein>
    <recommendedName>
        <fullName evidence="3">Selenoprotein B glycine/betaine/sarcosine/D-proline reductase</fullName>
    </recommendedName>
</protein>
<dbReference type="Pfam" id="PF07355">
    <property type="entry name" value="GRDB"/>
    <property type="match status" value="1"/>
</dbReference>
<sequence>VVRITDLPEDEREHLIGKKLPPLGPQSWTKHDKPLTDMRVALITTAGLHFRDDESFDFTDATFRPIPCEEDSSNLIMSHSSANFDRVGFAEDVNLVFPIDRFKELVSAGAIGSLASVHYSFMGAGLMPNAYEQSTREVAHLLKRDKVDAVFLTPV</sequence>
<dbReference type="GO" id="GO:0050485">
    <property type="term" value="F:oxidoreductase activity, acting on X-H and Y-H to form an X-Y bond, with a disulfide as acceptor"/>
    <property type="evidence" value="ECO:0007669"/>
    <property type="project" value="InterPro"/>
</dbReference>
<proteinExistence type="predicted"/>
<reference evidence="2" key="1">
    <citation type="submission" date="2018-05" db="EMBL/GenBank/DDBJ databases">
        <authorList>
            <person name="Lanie J.A."/>
            <person name="Ng W.-L."/>
            <person name="Kazmierczak K.M."/>
            <person name="Andrzejewski T.M."/>
            <person name="Davidsen T.M."/>
            <person name="Wayne K.J."/>
            <person name="Tettelin H."/>
            <person name="Glass J.I."/>
            <person name="Rusch D."/>
            <person name="Podicherti R."/>
            <person name="Tsui H.-C.T."/>
            <person name="Winkler M.E."/>
        </authorList>
    </citation>
    <scope>NUCLEOTIDE SEQUENCE</scope>
</reference>
<feature type="non-terminal residue" evidence="2">
    <location>
        <position position="1"/>
    </location>
</feature>
<accession>A0A381MYI1</accession>
<dbReference type="AlphaFoldDB" id="A0A381MYI1"/>
<evidence type="ECO:0000313" key="2">
    <source>
        <dbReference type="EMBL" id="SUZ47357.1"/>
    </source>
</evidence>
<evidence type="ECO:0008006" key="3">
    <source>
        <dbReference type="Google" id="ProtNLM"/>
    </source>
</evidence>
<evidence type="ECO:0000256" key="1">
    <source>
        <dbReference type="ARBA" id="ARBA00023002"/>
    </source>
</evidence>
<organism evidence="2">
    <name type="scientific">marine metagenome</name>
    <dbReference type="NCBI Taxonomy" id="408172"/>
    <lineage>
        <taxon>unclassified sequences</taxon>
        <taxon>metagenomes</taxon>
        <taxon>ecological metagenomes</taxon>
    </lineage>
</organism>
<name>A0A381MYI1_9ZZZZ</name>
<dbReference type="EMBL" id="UINC01000011">
    <property type="protein sequence ID" value="SUZ47357.1"/>
    <property type="molecule type" value="Genomic_DNA"/>
</dbReference>
<dbReference type="InterPro" id="IPR010187">
    <property type="entry name" value="Various_sel_PB"/>
</dbReference>
<gene>
    <name evidence="2" type="ORF">METZ01_LOCUS211</name>
</gene>